<feature type="region of interest" description="Disordered" evidence="1">
    <location>
        <begin position="661"/>
        <end position="702"/>
    </location>
</feature>
<dbReference type="Pfam" id="PF00350">
    <property type="entry name" value="Dynamin_N"/>
    <property type="match status" value="1"/>
</dbReference>
<feature type="compositionally biased region" description="Pro residues" evidence="1">
    <location>
        <begin position="1"/>
        <end position="10"/>
    </location>
</feature>
<protein>
    <submittedName>
        <fullName evidence="3">Dynamin family protein</fullName>
    </submittedName>
</protein>
<name>A0ABW5XF03_9MICO</name>
<dbReference type="InterPro" id="IPR005662">
    <property type="entry name" value="GTPase_Era-like"/>
</dbReference>
<evidence type="ECO:0000313" key="3">
    <source>
        <dbReference type="EMBL" id="MFD2841056.1"/>
    </source>
</evidence>
<feature type="region of interest" description="Disordered" evidence="1">
    <location>
        <begin position="1"/>
        <end position="25"/>
    </location>
</feature>
<keyword evidence="4" id="KW-1185">Reference proteome</keyword>
<dbReference type="SUPFAM" id="SSF52540">
    <property type="entry name" value="P-loop containing nucleoside triphosphate hydrolases"/>
    <property type="match status" value="1"/>
</dbReference>
<sequence>MVSPAHPPTGSPHSPHHDGDAGHRLGGLASVASEARLTLEDLAFPLETVDASAARTMRTQALQHLEDYVLPRLDSDQAPLLAVIGGSTGAGKSTLINSLLRERVSLPGALRPTTRNPVLVYHPGDEEWFTGGRILPSFSRENAHQPLSQEGTPAGSNASQEMKELRLVPSNRVPQGLAFIDSPDIDSMVDSNRALAQQLLAAADLWIFLTTAARYADAVPWDALRTAAARQTELAVVIDRVDPGSLDVVPHLRSMLDRHELAEAPLFVIEEQPLRDGLLPAHATAHLSQWLAWLMLSPGSRDSVIAGTRHGAIESLARTIEQLAVHVETQIRARDTLSGAVRDAYDRAARNIAEETSNGSLLRGEVLSRWQDYVGTGEFMRGVEEKISAARDRVSAYFRGKTAAPKVQRAVGESLYVVIKDQTDRAAEQAFRAWHSHVAGATYAKDASLAVSSESLKDKLSYEIRQWQAAVLTLVSENGAPKRARARLLAFGTNGLGVALMVVVFAATGGLTGAEIGIAGGTGVLAQRLLESVFGEDAVRRLAAEAQRDLTARIARVLDAEQERYLSNLRELDGLDVSSVRLRTAARSLHAANADPRHAGTNALEEPSAAVVLGEPIGDELAGIAQPVASSAWFGGDVDLLHAVDADREFYEGAVLYGSAGTRAGTPSPEADGATDPAESGRRSGWWRRILPRSRRGDRSEP</sequence>
<evidence type="ECO:0000313" key="4">
    <source>
        <dbReference type="Proteomes" id="UP001597391"/>
    </source>
</evidence>
<dbReference type="RefSeq" id="WP_377466980.1">
    <property type="nucleotide sequence ID" value="NZ_JBHUOP010000004.1"/>
</dbReference>
<organism evidence="3 4">
    <name type="scientific">Populibacterium corticicola</name>
    <dbReference type="NCBI Taxonomy" id="1812826"/>
    <lineage>
        <taxon>Bacteria</taxon>
        <taxon>Bacillati</taxon>
        <taxon>Actinomycetota</taxon>
        <taxon>Actinomycetes</taxon>
        <taxon>Micrococcales</taxon>
        <taxon>Jonesiaceae</taxon>
        <taxon>Populibacterium</taxon>
    </lineage>
</organism>
<dbReference type="EMBL" id="JBHUOP010000004">
    <property type="protein sequence ID" value="MFD2841056.1"/>
    <property type="molecule type" value="Genomic_DNA"/>
</dbReference>
<comment type="caution">
    <text evidence="3">The sequence shown here is derived from an EMBL/GenBank/DDBJ whole genome shotgun (WGS) entry which is preliminary data.</text>
</comment>
<evidence type="ECO:0000259" key="2">
    <source>
        <dbReference type="Pfam" id="PF00350"/>
    </source>
</evidence>
<dbReference type="InterPro" id="IPR027417">
    <property type="entry name" value="P-loop_NTPase"/>
</dbReference>
<evidence type="ECO:0000256" key="1">
    <source>
        <dbReference type="SAM" id="MobiDB-lite"/>
    </source>
</evidence>
<dbReference type="PANTHER" id="PTHR42698">
    <property type="entry name" value="GTPASE ERA"/>
    <property type="match status" value="1"/>
</dbReference>
<dbReference type="Gene3D" id="3.40.50.300">
    <property type="entry name" value="P-loop containing nucleotide triphosphate hydrolases"/>
    <property type="match status" value="1"/>
</dbReference>
<gene>
    <name evidence="3" type="ORF">ACFSYH_10830</name>
</gene>
<dbReference type="CDD" id="cd00882">
    <property type="entry name" value="Ras_like_GTPase"/>
    <property type="match status" value="1"/>
</dbReference>
<reference evidence="4" key="1">
    <citation type="journal article" date="2019" name="Int. J. Syst. Evol. Microbiol.">
        <title>The Global Catalogue of Microorganisms (GCM) 10K type strain sequencing project: providing services to taxonomists for standard genome sequencing and annotation.</title>
        <authorList>
            <consortium name="The Broad Institute Genomics Platform"/>
            <consortium name="The Broad Institute Genome Sequencing Center for Infectious Disease"/>
            <person name="Wu L."/>
            <person name="Ma J."/>
        </authorList>
    </citation>
    <scope>NUCLEOTIDE SEQUENCE [LARGE SCALE GENOMIC DNA]</scope>
    <source>
        <strain evidence="4">KCTC 33576</strain>
    </source>
</reference>
<proteinExistence type="predicted"/>
<dbReference type="InterPro" id="IPR045063">
    <property type="entry name" value="Dynamin_N"/>
</dbReference>
<dbReference type="Proteomes" id="UP001597391">
    <property type="component" value="Unassembled WGS sequence"/>
</dbReference>
<accession>A0ABW5XF03</accession>
<feature type="domain" description="Dynamin N-terminal" evidence="2">
    <location>
        <begin position="84"/>
        <end position="231"/>
    </location>
</feature>
<dbReference type="PANTHER" id="PTHR42698:SF1">
    <property type="entry name" value="GTPASE ERA, MITOCHONDRIAL"/>
    <property type="match status" value="1"/>
</dbReference>